<dbReference type="InterPro" id="IPR022542">
    <property type="entry name" value="FOCAD/RST1_DUF3730"/>
</dbReference>
<dbReference type="Pfam" id="PF12530">
    <property type="entry name" value="DUF3730"/>
    <property type="match status" value="1"/>
</dbReference>
<name>A0A1V9ZFQ4_9STRA</name>
<comment type="caution">
    <text evidence="2">The sequence shown here is derived from an EMBL/GenBank/DDBJ whole genome shotgun (WGS) entry which is preliminary data.</text>
</comment>
<dbReference type="SUPFAM" id="SSF48371">
    <property type="entry name" value="ARM repeat"/>
    <property type="match status" value="2"/>
</dbReference>
<dbReference type="OrthoDB" id="6125419at2759"/>
<dbReference type="InterPro" id="IPR045163">
    <property type="entry name" value="Focadhesin/RST1"/>
</dbReference>
<dbReference type="STRING" id="74557.A0A1V9ZFQ4"/>
<reference evidence="2 3" key="1">
    <citation type="journal article" date="2014" name="Genome Biol. Evol.">
        <title>The secreted proteins of Achlya hypogyna and Thraustotheca clavata identify the ancestral oomycete secretome and reveal gene acquisitions by horizontal gene transfer.</title>
        <authorList>
            <person name="Misner I."/>
            <person name="Blouin N."/>
            <person name="Leonard G."/>
            <person name="Richards T.A."/>
            <person name="Lane C.E."/>
        </authorList>
    </citation>
    <scope>NUCLEOTIDE SEQUENCE [LARGE SCALE GENOMIC DNA]</scope>
    <source>
        <strain evidence="2 3">ATCC 34112</strain>
    </source>
</reference>
<feature type="domain" description="DUF3730" evidence="1">
    <location>
        <begin position="448"/>
        <end position="646"/>
    </location>
</feature>
<dbReference type="Proteomes" id="UP000243217">
    <property type="component" value="Unassembled WGS sequence"/>
</dbReference>
<proteinExistence type="predicted"/>
<dbReference type="InterPro" id="IPR016024">
    <property type="entry name" value="ARM-type_fold"/>
</dbReference>
<dbReference type="GO" id="GO:0060147">
    <property type="term" value="P:regulation of post-transcriptional gene silencing"/>
    <property type="evidence" value="ECO:0007669"/>
    <property type="project" value="InterPro"/>
</dbReference>
<evidence type="ECO:0000313" key="3">
    <source>
        <dbReference type="Proteomes" id="UP000243217"/>
    </source>
</evidence>
<keyword evidence="3" id="KW-1185">Reference proteome</keyword>
<evidence type="ECO:0000313" key="2">
    <source>
        <dbReference type="EMBL" id="OQR96829.1"/>
    </source>
</evidence>
<dbReference type="EMBL" id="JNBS01001944">
    <property type="protein sequence ID" value="OQR96829.1"/>
    <property type="molecule type" value="Genomic_DNA"/>
</dbReference>
<organism evidence="2 3">
    <name type="scientific">Thraustotheca clavata</name>
    <dbReference type="NCBI Taxonomy" id="74557"/>
    <lineage>
        <taxon>Eukaryota</taxon>
        <taxon>Sar</taxon>
        <taxon>Stramenopiles</taxon>
        <taxon>Oomycota</taxon>
        <taxon>Saprolegniomycetes</taxon>
        <taxon>Saprolegniales</taxon>
        <taxon>Achlyaceae</taxon>
        <taxon>Thraustotheca</taxon>
    </lineage>
</organism>
<evidence type="ECO:0000259" key="1">
    <source>
        <dbReference type="Pfam" id="PF12530"/>
    </source>
</evidence>
<dbReference type="PANTHER" id="PTHR16212:SF4">
    <property type="entry name" value="FOCADHESIN"/>
    <property type="match status" value="1"/>
</dbReference>
<sequence length="1646" mass="181092">MEKQAKQVLADAFSDSSNERALLRVLDAVAKTESLSLCQNLILGLIAMIDKSFSGLELLQNLSRMASLPEIDGAKAEYLGYMLGSIALNATGDSSAINKPLARVLEGNAMVIMGLIAFLEEVLNASNVNLIVSRCQHIVTKGLAGNSALIVKQALSSSWFRIIWKALEFEKTTEAGKMAQVLTHVFTLLPLESLENRILITSLLANLVELAPSLDANITLELVDFIVSVIPHLIQNFKRGGLQVLEVLKRIICNAEQVVIAQVRGEVFILLAFLLGTLDSPKERSVLLQIFQQWLTVLGQQAQRSIYVEILYAPVLSLMTTQNETEASTVLKALQLVHSRPRRVMPFSANLAHSMNGKQAFASLLQQMTNPSDTATLVSWIETTISNVEKSDSSYDEHLVLAVTALLLDIRPSVEALALDLSKAIVQSWPVAGRTLLPCFVYLLSRGSSSATRTQSVLNTLVATAKDAECMKTLLRIIKALFNDHAPLALRLMYQVWTLESRVYPRLEQMLSDASVPESLEWTTCQLYTIYQLCVARGDLGLNFVAVIQSQLENKLPSIASIALACVRALCVSDCLDFTTACKIIASKLKKKKISCKDHVLFQVEVCQLYSVGGSLLTDKPAFMDSLWQSTLHESAQVRLAAFNALNEYALHIVGLKAHSDIIGEDEADDQAVEDQIQVVLDAMDRERDEQTRAAIDTLLQRIGKDEAAQPRKRFVAERTSAAATRAMQNILPKHSVIFQMYKETIPLGLRQALGGAVLTSFTYKALAKDDVMRKRKEKYVKYMETTTNEALELLSQLEDEVYPTAELPIIVAQLHGWDRFAHHLVALFRDLDAAKTSHEEHSIDTIRSAALAIVARWEPHVASKPNAALAIGVLARLLPSELHVISGRIVEILLRQLLLAMQKHQATPASVLADLDTPGACILGLGMALQGALSMHETRVEEVVEKLCGIANSEASLAPSCFLALGHILSAIMQHGMSSLVETLWNYLITSLLTRTVPEENRDTILNQVNTQGVSVPSSIPVLQDPCLPHILMALSMASQGCMSVEKPQWLDGLYKLLLGLYNAGYTDALTTLPPVILNCLTFELVAWSEVDAFVEICKSAMEKIVPQAFVALPYLLCRTQPLGHTIDQTLPNELFEKLESVANDATRVFDASARSYATLGLANLLGTGLAIDGRPSVWKGLLVGKPEAERIVSTLSKLCSLCPLQRVRVHAAWTLGTLAELTSTSETFQMKSRGLEAGLQLPQNTITYKLLDRLRQLKHPSLNDAAWVASAFNALAVCQIPTFQYAALVQRFLNARIGLQVTLAGLAFAFSHSVQDPSLLSFLLDLSELPRFRPLTAEVQMVYIAQIPTLARLIAPAQLEKILLNIGRVITTSNHAETLLKALLECGKSLPSKPALDVCTTVLLDSVFHSIVRLQPSMDLYKSFAQTVLQLDATRGQTILTAYTKSEKDVGHAACMILSFLMNIDGCSSKDLRAAIIPWLTSNSATCSLVQINSVLCQVANSVQSIPAMDKWWWLQDCLHWIGISKDAALASVEMQAQVPFLSQLICALCVVWNRNSIWLLLNHPKQRVLETAKAFAMPLELVHSLSKILKELPAQPRVDLVAQVELLAIQEPASSWDHVLLYAFTVDGRLHIDETKMLEAFCH</sequence>
<gene>
    <name evidence="2" type="ORF">THRCLA_07153</name>
</gene>
<protein>
    <recommendedName>
        <fullName evidence="1">DUF3730 domain-containing protein</fullName>
    </recommendedName>
</protein>
<accession>A0A1V9ZFQ4</accession>
<dbReference type="PANTHER" id="PTHR16212">
    <property type="entry name" value="FOCADHESIN FAMILY MEMBER"/>
    <property type="match status" value="1"/>
</dbReference>